<dbReference type="EMBL" id="JACHIB010000013">
    <property type="protein sequence ID" value="MBB6084240.1"/>
    <property type="molecule type" value="Genomic_DNA"/>
</dbReference>
<sequence>MSRLIWTPPALADVLRLYRFLAPKDANAAQRAVQAIRAGVKILAHQPRIGRPVEDMEPEFREWLIDFGNGGYVALYRFDGENIAILAVRHQKEAGY</sequence>
<reference evidence="3 4" key="1">
    <citation type="submission" date="2020-08" db="EMBL/GenBank/DDBJ databases">
        <title>Genomic Encyclopedia of Type Strains, Phase IV (KMG-IV): sequencing the most valuable type-strain genomes for metagenomic binning, comparative biology and taxonomic classification.</title>
        <authorList>
            <person name="Goeker M."/>
        </authorList>
    </citation>
    <scope>NUCLEOTIDE SEQUENCE [LARGE SCALE GENOMIC DNA]</scope>
    <source>
        <strain evidence="3 4">DSM 12141</strain>
    </source>
</reference>
<dbReference type="PANTHER" id="PTHR33755:SF7">
    <property type="entry name" value="TOXIN MODULE OF TOXIN-ANTITOXIN SYSTEM RELE_STBE FAMILY"/>
    <property type="match status" value="1"/>
</dbReference>
<dbReference type="InterPro" id="IPR035093">
    <property type="entry name" value="RelE/ParE_toxin_dom_sf"/>
</dbReference>
<proteinExistence type="inferred from homology"/>
<dbReference type="AlphaFoldDB" id="A0A7W9TP06"/>
<accession>A0A7W9TP06</accession>
<evidence type="ECO:0000256" key="2">
    <source>
        <dbReference type="ARBA" id="ARBA00022649"/>
    </source>
</evidence>
<evidence type="ECO:0000256" key="1">
    <source>
        <dbReference type="ARBA" id="ARBA00006226"/>
    </source>
</evidence>
<dbReference type="PANTHER" id="PTHR33755">
    <property type="entry name" value="TOXIN PARE1-RELATED"/>
    <property type="match status" value="1"/>
</dbReference>
<gene>
    <name evidence="3" type="ORF">HNR28_002285</name>
</gene>
<evidence type="ECO:0000313" key="3">
    <source>
        <dbReference type="EMBL" id="MBB6084240.1"/>
    </source>
</evidence>
<protein>
    <submittedName>
        <fullName evidence="3">Plasmid stabilization system protein ParE</fullName>
    </submittedName>
</protein>
<comment type="similarity">
    <text evidence="1">Belongs to the RelE toxin family.</text>
</comment>
<organism evidence="3 4">
    <name type="scientific">Castellaniella defragrans</name>
    <name type="common">Alcaligenes defragrans</name>
    <dbReference type="NCBI Taxonomy" id="75697"/>
    <lineage>
        <taxon>Bacteria</taxon>
        <taxon>Pseudomonadati</taxon>
        <taxon>Pseudomonadota</taxon>
        <taxon>Betaproteobacteria</taxon>
        <taxon>Burkholderiales</taxon>
        <taxon>Alcaligenaceae</taxon>
        <taxon>Castellaniella</taxon>
    </lineage>
</organism>
<dbReference type="Gene3D" id="3.30.2310.20">
    <property type="entry name" value="RelE-like"/>
    <property type="match status" value="1"/>
</dbReference>
<comment type="caution">
    <text evidence="3">The sequence shown here is derived from an EMBL/GenBank/DDBJ whole genome shotgun (WGS) entry which is preliminary data.</text>
</comment>
<name>A0A7W9TP06_CASDE</name>
<keyword evidence="2" id="KW-1277">Toxin-antitoxin system</keyword>
<dbReference type="InterPro" id="IPR051803">
    <property type="entry name" value="TA_system_RelE-like_toxin"/>
</dbReference>
<evidence type="ECO:0000313" key="4">
    <source>
        <dbReference type="Proteomes" id="UP000541136"/>
    </source>
</evidence>
<dbReference type="RefSeq" id="WP_053244040.1">
    <property type="nucleotide sequence ID" value="NZ_JACHIB010000013.1"/>
</dbReference>
<dbReference type="Proteomes" id="UP000541136">
    <property type="component" value="Unassembled WGS sequence"/>
</dbReference>
<dbReference type="InterPro" id="IPR007712">
    <property type="entry name" value="RelE/ParE_toxin"/>
</dbReference>
<dbReference type="Pfam" id="PF05016">
    <property type="entry name" value="ParE_toxin"/>
    <property type="match status" value="1"/>
</dbReference>